<dbReference type="AlphaFoldDB" id="A0A8E2I401"/>
<proteinExistence type="predicted"/>
<comment type="caution">
    <text evidence="1">The sequence shown here is derived from an EMBL/GenBank/DDBJ whole genome shotgun (WGS) entry which is preliminary data.</text>
</comment>
<name>A0A8E2I401_9BACI</name>
<keyword evidence="2" id="KW-1185">Reference proteome</keyword>
<protein>
    <recommendedName>
        <fullName evidence="3">Protein kinase domain-containing protein</fullName>
    </recommendedName>
</protein>
<sequence length="187" mass="21115">MPITNDKGSSFLSSKEIGSINAWISEMKKYPLLIPTKKRKLAQRTLELPYKLIGNGLNRIVYDLDNGYVLKIAFSEIGLISNGQEFSLYHSAHPDIKQYLCPVKEKGQGWIVMKKMERKAPINLENLQKLSTLTMKFLLRGIIPVDLRLANIALSHDNEMVVIDYGLFIKALHGKTDQSNDDVPSAK</sequence>
<dbReference type="SUPFAM" id="SSF56112">
    <property type="entry name" value="Protein kinase-like (PK-like)"/>
    <property type="match status" value="1"/>
</dbReference>
<dbReference type="Proteomes" id="UP000189761">
    <property type="component" value="Unassembled WGS sequence"/>
</dbReference>
<reference evidence="1 2" key="1">
    <citation type="submission" date="2017-01" db="EMBL/GenBank/DDBJ databases">
        <title>Draft genome sequence of Bacillus oleronius.</title>
        <authorList>
            <person name="Allam M."/>
        </authorList>
    </citation>
    <scope>NUCLEOTIDE SEQUENCE [LARGE SCALE GENOMIC DNA]</scope>
    <source>
        <strain evidence="1 2">DSM 9356</strain>
    </source>
</reference>
<gene>
    <name evidence="1" type="ORF">BWZ43_21750</name>
</gene>
<evidence type="ECO:0000313" key="2">
    <source>
        <dbReference type="Proteomes" id="UP000189761"/>
    </source>
</evidence>
<dbReference type="InterPro" id="IPR011009">
    <property type="entry name" value="Kinase-like_dom_sf"/>
</dbReference>
<accession>A0A8E2I401</accession>
<dbReference type="RefSeq" id="WP_071975761.1">
    <property type="nucleotide sequence ID" value="NZ_CP065424.1"/>
</dbReference>
<organism evidence="1 2">
    <name type="scientific">Heyndrickxia oleronia</name>
    <dbReference type="NCBI Taxonomy" id="38875"/>
    <lineage>
        <taxon>Bacteria</taxon>
        <taxon>Bacillati</taxon>
        <taxon>Bacillota</taxon>
        <taxon>Bacilli</taxon>
        <taxon>Bacillales</taxon>
        <taxon>Bacillaceae</taxon>
        <taxon>Heyndrickxia</taxon>
    </lineage>
</organism>
<evidence type="ECO:0008006" key="3">
    <source>
        <dbReference type="Google" id="ProtNLM"/>
    </source>
</evidence>
<evidence type="ECO:0000313" key="1">
    <source>
        <dbReference type="EMBL" id="OOP66296.1"/>
    </source>
</evidence>
<dbReference type="EMBL" id="MTLA01000334">
    <property type="protein sequence ID" value="OOP66296.1"/>
    <property type="molecule type" value="Genomic_DNA"/>
</dbReference>